<protein>
    <submittedName>
        <fullName evidence="2">Uncharacterized protein</fullName>
    </submittedName>
</protein>
<sequence>MKTMKYDYTINVLKILANAIFNPTSISNNNSRNFVFKYPNAAELNDSINDTPDTELENDDEEYDEGDSIDDIASENTDSYNNTKNSYYDKKEAVSSNPHGIIDSITQEITPVRLQQAIILSEIVGKPKSKTRKRRF</sequence>
<dbReference type="AlphaFoldDB" id="A0A9Q5CBS0"/>
<organism evidence="2 3">
    <name type="scientific">Clostridium beijerinckii</name>
    <name type="common">Clostridium MP</name>
    <dbReference type="NCBI Taxonomy" id="1520"/>
    <lineage>
        <taxon>Bacteria</taxon>
        <taxon>Bacillati</taxon>
        <taxon>Bacillota</taxon>
        <taxon>Clostridia</taxon>
        <taxon>Eubacteriales</taxon>
        <taxon>Clostridiaceae</taxon>
        <taxon>Clostridium</taxon>
    </lineage>
</organism>
<comment type="caution">
    <text evidence="2">The sequence shown here is derived from an EMBL/GenBank/DDBJ whole genome shotgun (WGS) entry which is preliminary data.</text>
</comment>
<dbReference type="EMBL" id="JABSXK010000001">
    <property type="protein sequence ID" value="NRV07505.1"/>
    <property type="molecule type" value="Genomic_DNA"/>
</dbReference>
<feature type="compositionally biased region" description="Polar residues" evidence="1">
    <location>
        <begin position="74"/>
        <end position="84"/>
    </location>
</feature>
<reference evidence="2" key="1">
    <citation type="submission" date="2020-05" db="EMBL/GenBank/DDBJ databases">
        <title>Genomic insights into acetone-butanol-ethanol (ABE) fermentation by sequencing solventogenic clostridia strains.</title>
        <authorList>
            <person name="Brown S."/>
        </authorList>
    </citation>
    <scope>NUCLEOTIDE SEQUENCE</scope>
    <source>
        <strain evidence="2">DJ126</strain>
    </source>
</reference>
<feature type="region of interest" description="Disordered" evidence="1">
    <location>
        <begin position="45"/>
        <end position="84"/>
    </location>
</feature>
<dbReference type="Proteomes" id="UP000821656">
    <property type="component" value="Unassembled WGS sequence"/>
</dbReference>
<evidence type="ECO:0000313" key="3">
    <source>
        <dbReference type="Proteomes" id="UP000821656"/>
    </source>
</evidence>
<evidence type="ECO:0000256" key="1">
    <source>
        <dbReference type="SAM" id="MobiDB-lite"/>
    </source>
</evidence>
<gene>
    <name evidence="2" type="ORF">DFH45_000468</name>
</gene>
<proteinExistence type="predicted"/>
<evidence type="ECO:0000313" key="2">
    <source>
        <dbReference type="EMBL" id="NRV07505.1"/>
    </source>
</evidence>
<name>A0A9Q5CBS0_CLOBE</name>
<accession>A0A9Q5CBS0</accession>
<feature type="compositionally biased region" description="Acidic residues" evidence="1">
    <location>
        <begin position="52"/>
        <end position="73"/>
    </location>
</feature>